<sequence>MQTSIEGGNSFAFINVDLDPGETVIAESDAMSSMAADLDMAAKLNGGFFKGIAKKFLGGESLFINHFTNNTSGPRRVTLVQNTPGNTRTVELKGQEYCLQPGAFIACTPDVKLGVKWAGFKSMFAREGLFKLTVSGSGTVWYGAYGGLLEKEVDGEYIVDTSHLVAYEPQMKLNIQLAGGLFSSLFGGEGFVTRVEGKGKIIIQTRSLSGLAGWINPRL</sequence>
<protein>
    <recommendedName>
        <fullName evidence="2">TIGR00266 family protein</fullName>
    </recommendedName>
</protein>
<dbReference type="Gene3D" id="3.60.160.10">
    <property type="entry name" value="Mitochondrial biogenesis AIM24"/>
    <property type="match status" value="1"/>
</dbReference>
<name>A0A381Z4A4_9ZZZZ</name>
<dbReference type="SUPFAM" id="SSF51219">
    <property type="entry name" value="TRAP-like"/>
    <property type="match status" value="1"/>
</dbReference>
<reference evidence="1" key="1">
    <citation type="submission" date="2018-05" db="EMBL/GenBank/DDBJ databases">
        <authorList>
            <person name="Lanie J.A."/>
            <person name="Ng W.-L."/>
            <person name="Kazmierczak K.M."/>
            <person name="Andrzejewski T.M."/>
            <person name="Davidsen T.M."/>
            <person name="Wayne K.J."/>
            <person name="Tettelin H."/>
            <person name="Glass J.I."/>
            <person name="Rusch D."/>
            <person name="Podicherti R."/>
            <person name="Tsui H.-C.T."/>
            <person name="Winkler M.E."/>
        </authorList>
    </citation>
    <scope>NUCLEOTIDE SEQUENCE</scope>
</reference>
<dbReference type="NCBIfam" id="TIGR00266">
    <property type="entry name" value="TIGR00266 family protein"/>
    <property type="match status" value="1"/>
</dbReference>
<organism evidence="1">
    <name type="scientific">marine metagenome</name>
    <dbReference type="NCBI Taxonomy" id="408172"/>
    <lineage>
        <taxon>unclassified sequences</taxon>
        <taxon>metagenomes</taxon>
        <taxon>ecological metagenomes</taxon>
    </lineage>
</organism>
<dbReference type="Pfam" id="PF01987">
    <property type="entry name" value="AIM24"/>
    <property type="match status" value="1"/>
</dbReference>
<evidence type="ECO:0000313" key="1">
    <source>
        <dbReference type="EMBL" id="SVA83771.1"/>
    </source>
</evidence>
<dbReference type="PANTHER" id="PTHR43657">
    <property type="entry name" value="TRYPTOPHAN RNA-BINDING ATTENUATOR PROTEIN-LIKE PROTEIN"/>
    <property type="match status" value="1"/>
</dbReference>
<proteinExistence type="predicted"/>
<dbReference type="PANTHER" id="PTHR43657:SF1">
    <property type="entry name" value="ALTERED INHERITANCE OF MITOCHONDRIA PROTEIN 24, MITOCHONDRIAL"/>
    <property type="match status" value="1"/>
</dbReference>
<dbReference type="InterPro" id="IPR016031">
    <property type="entry name" value="Trp_RNA-bd_attenuator-like_dom"/>
</dbReference>
<dbReference type="EMBL" id="UINC01019802">
    <property type="protein sequence ID" value="SVA83771.1"/>
    <property type="molecule type" value="Genomic_DNA"/>
</dbReference>
<dbReference type="InterPro" id="IPR002838">
    <property type="entry name" value="AIM24"/>
</dbReference>
<dbReference type="AlphaFoldDB" id="A0A381Z4A4"/>
<gene>
    <name evidence="1" type="ORF">METZ01_LOCUS136625</name>
</gene>
<evidence type="ECO:0008006" key="2">
    <source>
        <dbReference type="Google" id="ProtNLM"/>
    </source>
</evidence>
<accession>A0A381Z4A4</accession>
<dbReference type="InterPro" id="IPR036983">
    <property type="entry name" value="AIM24_sf"/>
</dbReference>